<protein>
    <submittedName>
        <fullName evidence="1">5820_t:CDS:1</fullName>
    </submittedName>
</protein>
<dbReference type="Proteomes" id="UP000789525">
    <property type="component" value="Unassembled WGS sequence"/>
</dbReference>
<gene>
    <name evidence="1" type="ORF">ACOLOM_LOCUS5391</name>
</gene>
<evidence type="ECO:0000313" key="2">
    <source>
        <dbReference type="Proteomes" id="UP000789525"/>
    </source>
</evidence>
<dbReference type="EMBL" id="CAJVPT010009875">
    <property type="protein sequence ID" value="CAG8565301.1"/>
    <property type="molecule type" value="Genomic_DNA"/>
</dbReference>
<accession>A0ACA9M225</accession>
<sequence>MVHRSLISLPTEIIFLIIFCIDNSKDLRSLSSTNRLFRTLSGPHTVTAHLWFVRNSKSIPPEELLRVANEWHIPLETEYAKRLIVINAPQEPPGLIAEPPGPKRALRRKERVLHIVERFGLFLHNMLAVNYYYPHEWDALQRVADEVEQYLEDLGWVQFYRDQMDHGIDSMMVSAVQADQEFEARAFEDFTKKLRTDIAAASNTTTSSSCKSASTSNSNHNTGSNKNNRGSELFASLAPEPVYLRWTTLIQDQLNFFHLQQYIMNKFKPPSRYQLAEYLSVVISGDISTNFYRGR</sequence>
<comment type="caution">
    <text evidence="1">The sequence shown here is derived from an EMBL/GenBank/DDBJ whole genome shotgun (WGS) entry which is preliminary data.</text>
</comment>
<reference evidence="1" key="1">
    <citation type="submission" date="2021-06" db="EMBL/GenBank/DDBJ databases">
        <authorList>
            <person name="Kallberg Y."/>
            <person name="Tangrot J."/>
            <person name="Rosling A."/>
        </authorList>
    </citation>
    <scope>NUCLEOTIDE SEQUENCE</scope>
    <source>
        <strain evidence="1">CL356</strain>
    </source>
</reference>
<proteinExistence type="predicted"/>
<organism evidence="1 2">
    <name type="scientific">Acaulospora colombiana</name>
    <dbReference type="NCBI Taxonomy" id="27376"/>
    <lineage>
        <taxon>Eukaryota</taxon>
        <taxon>Fungi</taxon>
        <taxon>Fungi incertae sedis</taxon>
        <taxon>Mucoromycota</taxon>
        <taxon>Glomeromycotina</taxon>
        <taxon>Glomeromycetes</taxon>
        <taxon>Diversisporales</taxon>
        <taxon>Acaulosporaceae</taxon>
        <taxon>Acaulospora</taxon>
    </lineage>
</organism>
<keyword evidence="2" id="KW-1185">Reference proteome</keyword>
<name>A0ACA9M225_9GLOM</name>
<evidence type="ECO:0000313" key="1">
    <source>
        <dbReference type="EMBL" id="CAG8565301.1"/>
    </source>
</evidence>